<comment type="caution">
    <text evidence="8">The sequence shown here is derived from an EMBL/GenBank/DDBJ whole genome shotgun (WGS) entry which is preliminary data.</text>
</comment>
<protein>
    <submittedName>
        <fullName evidence="8">MBL fold metallo-hydrolase</fullName>
    </submittedName>
</protein>
<evidence type="ECO:0000256" key="6">
    <source>
        <dbReference type="SAM" id="SignalP"/>
    </source>
</evidence>
<keyword evidence="4" id="KW-0862">Zinc</keyword>
<dbReference type="PROSITE" id="PS51257">
    <property type="entry name" value="PROKAR_LIPOPROTEIN"/>
    <property type="match status" value="1"/>
</dbReference>
<dbReference type="EMBL" id="JBHSDU010000015">
    <property type="protein sequence ID" value="MFC4313582.1"/>
    <property type="molecule type" value="Genomic_DNA"/>
</dbReference>
<dbReference type="Pfam" id="PF00753">
    <property type="entry name" value="Lactamase_B"/>
    <property type="match status" value="1"/>
</dbReference>
<evidence type="ECO:0000256" key="3">
    <source>
        <dbReference type="ARBA" id="ARBA00022801"/>
    </source>
</evidence>
<accession>A0ABV8T1K2</accession>
<organism evidence="8 9">
    <name type="scientific">Steroidobacter flavus</name>
    <dbReference type="NCBI Taxonomy" id="1842136"/>
    <lineage>
        <taxon>Bacteria</taxon>
        <taxon>Pseudomonadati</taxon>
        <taxon>Pseudomonadota</taxon>
        <taxon>Gammaproteobacteria</taxon>
        <taxon>Steroidobacterales</taxon>
        <taxon>Steroidobacteraceae</taxon>
        <taxon>Steroidobacter</taxon>
    </lineage>
</organism>
<evidence type="ECO:0000259" key="7">
    <source>
        <dbReference type="SMART" id="SM00849"/>
    </source>
</evidence>
<evidence type="ECO:0000256" key="2">
    <source>
        <dbReference type="ARBA" id="ARBA00022723"/>
    </source>
</evidence>
<dbReference type="InterPro" id="IPR051013">
    <property type="entry name" value="MBL_superfamily_lactonases"/>
</dbReference>
<feature type="compositionally biased region" description="Low complexity" evidence="5">
    <location>
        <begin position="31"/>
        <end position="42"/>
    </location>
</feature>
<proteinExistence type="inferred from homology"/>
<dbReference type="SUPFAM" id="SSF56281">
    <property type="entry name" value="Metallo-hydrolase/oxidoreductase"/>
    <property type="match status" value="1"/>
</dbReference>
<keyword evidence="6" id="KW-0732">Signal</keyword>
<feature type="region of interest" description="Disordered" evidence="5">
    <location>
        <begin position="22"/>
        <end position="42"/>
    </location>
</feature>
<keyword evidence="3" id="KW-0378">Hydrolase</keyword>
<keyword evidence="9" id="KW-1185">Reference proteome</keyword>
<dbReference type="PANTHER" id="PTHR42978:SF6">
    <property type="entry name" value="QUORUM-QUENCHING LACTONASE YTNP-RELATED"/>
    <property type="match status" value="1"/>
</dbReference>
<dbReference type="InterPro" id="IPR036866">
    <property type="entry name" value="RibonucZ/Hydroxyglut_hydro"/>
</dbReference>
<dbReference type="PANTHER" id="PTHR42978">
    <property type="entry name" value="QUORUM-QUENCHING LACTONASE YTNP-RELATED-RELATED"/>
    <property type="match status" value="1"/>
</dbReference>
<feature type="signal peptide" evidence="6">
    <location>
        <begin position="1"/>
        <end position="17"/>
    </location>
</feature>
<feature type="domain" description="Metallo-beta-lactamase" evidence="7">
    <location>
        <begin position="97"/>
        <end position="298"/>
    </location>
</feature>
<evidence type="ECO:0000256" key="1">
    <source>
        <dbReference type="ARBA" id="ARBA00007749"/>
    </source>
</evidence>
<gene>
    <name evidence="8" type="ORF">ACFPN2_31200</name>
</gene>
<name>A0ABV8T1K2_9GAMM</name>
<dbReference type="InterPro" id="IPR001279">
    <property type="entry name" value="Metallo-B-lactamas"/>
</dbReference>
<evidence type="ECO:0000313" key="9">
    <source>
        <dbReference type="Proteomes" id="UP001595904"/>
    </source>
</evidence>
<comment type="similarity">
    <text evidence="1">Belongs to the metallo-beta-lactamase superfamily.</text>
</comment>
<dbReference type="Gene3D" id="3.60.15.10">
    <property type="entry name" value="Ribonuclease Z/Hydroxyacylglutathione hydrolase-like"/>
    <property type="match status" value="1"/>
</dbReference>
<keyword evidence="2" id="KW-0479">Metal-binding</keyword>
<sequence>MKTNSLALALTVCMTLAACSPKSEAPKEPTQETAAPAQTAPAPAGSFTIGQLSAVALRDGAFEFPNDNKIFGVGKTPEDVAAVLTAAGVPADKLSVSIQPLLVKSAERVLLFDTGAGSNFGPAGGQLGKSLADAGVEAASVTDIFISHPHGDHIGGLLNAEGALAFPNATVHMGAADWEFLKGLNAEKAAAIGATNYAALVTALTPKIDAFAPGADLVPGVVKAVDLHGHTPGHSGYLISSGADSLLYIGDSLHNYIVSVQKPEWTVAFDNDAAAGEKNRIDVLTKSAESGQRIYAVHFPYPGLGKFERRGDGFVWVAETL</sequence>
<evidence type="ECO:0000256" key="4">
    <source>
        <dbReference type="ARBA" id="ARBA00022833"/>
    </source>
</evidence>
<evidence type="ECO:0000313" key="8">
    <source>
        <dbReference type="EMBL" id="MFC4313582.1"/>
    </source>
</evidence>
<reference evidence="9" key="1">
    <citation type="journal article" date="2019" name="Int. J. Syst. Evol. Microbiol.">
        <title>The Global Catalogue of Microorganisms (GCM) 10K type strain sequencing project: providing services to taxonomists for standard genome sequencing and annotation.</title>
        <authorList>
            <consortium name="The Broad Institute Genomics Platform"/>
            <consortium name="The Broad Institute Genome Sequencing Center for Infectious Disease"/>
            <person name="Wu L."/>
            <person name="Ma J."/>
        </authorList>
    </citation>
    <scope>NUCLEOTIDE SEQUENCE [LARGE SCALE GENOMIC DNA]</scope>
    <source>
        <strain evidence="9">CGMCC 1.10759</strain>
    </source>
</reference>
<dbReference type="Proteomes" id="UP001595904">
    <property type="component" value="Unassembled WGS sequence"/>
</dbReference>
<evidence type="ECO:0000256" key="5">
    <source>
        <dbReference type="SAM" id="MobiDB-lite"/>
    </source>
</evidence>
<dbReference type="SMART" id="SM00849">
    <property type="entry name" value="Lactamase_B"/>
    <property type="match status" value="1"/>
</dbReference>
<feature type="chain" id="PRO_5046477633" evidence="6">
    <location>
        <begin position="18"/>
        <end position="321"/>
    </location>
</feature>
<dbReference type="CDD" id="cd07720">
    <property type="entry name" value="OPHC2-like_MBL-fold"/>
    <property type="match status" value="1"/>
</dbReference>